<evidence type="ECO:0000259" key="8">
    <source>
        <dbReference type="Pfam" id="PF13359"/>
    </source>
</evidence>
<keyword evidence="5" id="KW-0479">Metal-binding</keyword>
<evidence type="ECO:0000256" key="6">
    <source>
        <dbReference type="ARBA" id="ARBA00022801"/>
    </source>
</evidence>
<sequence length="263" mass="30395">MTVCSIVHETCKAIWLCLKEQVMPEPNTQMWEGITENFYRTTQFPNCLGALDGKHIRIRKPPRSGSKFFNYKKYFSIVLLALVDSNYKFIAIDVGAYGSTGDSRIFKNSVMGRHITSGRMKFPNPKCLPGGQIALPHVLVADEAFASSQNILKPYPQRGLDIRKRVYNYRLSRARRMVECAFGILANKWRILHTSIQLDVKHVDMVIKACCVLHNFLRLKDRYFSFDDMCHNLTDVHCHATRSTIHALQIRDHFADFFSFSRR</sequence>
<organism evidence="9 10">
    <name type="scientific">Xenopus laevis</name>
    <name type="common">African clawed frog</name>
    <dbReference type="NCBI Taxonomy" id="8355"/>
    <lineage>
        <taxon>Eukaryota</taxon>
        <taxon>Metazoa</taxon>
        <taxon>Chordata</taxon>
        <taxon>Craniata</taxon>
        <taxon>Vertebrata</taxon>
        <taxon>Euteleostomi</taxon>
        <taxon>Amphibia</taxon>
        <taxon>Batrachia</taxon>
        <taxon>Anura</taxon>
        <taxon>Pipoidea</taxon>
        <taxon>Pipidae</taxon>
        <taxon>Xenopodinae</taxon>
        <taxon>Xenopus</taxon>
        <taxon>Xenopus</taxon>
    </lineage>
</organism>
<dbReference type="GO" id="GO:0004518">
    <property type="term" value="F:nuclease activity"/>
    <property type="evidence" value="ECO:0007669"/>
    <property type="project" value="UniProtKB-KW"/>
</dbReference>
<dbReference type="GO" id="GO:0016787">
    <property type="term" value="F:hydrolase activity"/>
    <property type="evidence" value="ECO:0007669"/>
    <property type="project" value="UniProtKB-KW"/>
</dbReference>
<dbReference type="Pfam" id="PF13359">
    <property type="entry name" value="DDE_Tnp_4"/>
    <property type="match status" value="1"/>
</dbReference>
<comment type="subcellular location">
    <subcellularLocation>
        <location evidence="2">Nucleus</location>
    </subcellularLocation>
</comment>
<dbReference type="AlphaFoldDB" id="A0A8J1M4L9"/>
<evidence type="ECO:0000256" key="2">
    <source>
        <dbReference type="ARBA" id="ARBA00004123"/>
    </source>
</evidence>
<dbReference type="KEGG" id="xla:121399486"/>
<keyword evidence="6" id="KW-0378">Hydrolase</keyword>
<protein>
    <submittedName>
        <fullName evidence="10">Uncharacterized protein LOC121399486</fullName>
    </submittedName>
</protein>
<keyword evidence="9" id="KW-1185">Reference proteome</keyword>
<evidence type="ECO:0000256" key="7">
    <source>
        <dbReference type="ARBA" id="ARBA00023242"/>
    </source>
</evidence>
<comment type="cofactor">
    <cofactor evidence="1">
        <name>a divalent metal cation</name>
        <dbReference type="ChEBI" id="CHEBI:60240"/>
    </cofactor>
</comment>
<dbReference type="OrthoDB" id="9905682at2759"/>
<dbReference type="PANTHER" id="PTHR22930:SF269">
    <property type="entry name" value="NUCLEASE HARBI1-LIKE PROTEIN"/>
    <property type="match status" value="1"/>
</dbReference>
<dbReference type="Proteomes" id="UP000186698">
    <property type="component" value="Chromosome 1S"/>
</dbReference>
<dbReference type="GeneID" id="121399486"/>
<name>A0A8J1M4L9_XENLA</name>
<evidence type="ECO:0000256" key="3">
    <source>
        <dbReference type="ARBA" id="ARBA00006958"/>
    </source>
</evidence>
<keyword evidence="4" id="KW-0540">Nuclease</keyword>
<gene>
    <name evidence="10" type="primary">LOC121399486</name>
</gene>
<evidence type="ECO:0000256" key="4">
    <source>
        <dbReference type="ARBA" id="ARBA00022722"/>
    </source>
</evidence>
<dbReference type="PANTHER" id="PTHR22930">
    <property type="match status" value="1"/>
</dbReference>
<keyword evidence="7" id="KW-0539">Nucleus</keyword>
<dbReference type="GO" id="GO:0046872">
    <property type="term" value="F:metal ion binding"/>
    <property type="evidence" value="ECO:0007669"/>
    <property type="project" value="UniProtKB-KW"/>
</dbReference>
<dbReference type="RefSeq" id="XP_041436241.1">
    <property type="nucleotide sequence ID" value="XM_041580307.1"/>
</dbReference>
<evidence type="ECO:0000313" key="9">
    <source>
        <dbReference type="Proteomes" id="UP000186698"/>
    </source>
</evidence>
<comment type="similarity">
    <text evidence="3">Belongs to the HARBI1 family.</text>
</comment>
<dbReference type="InterPro" id="IPR045249">
    <property type="entry name" value="HARBI1-like"/>
</dbReference>
<reference evidence="10" key="1">
    <citation type="submission" date="2025-08" db="UniProtKB">
        <authorList>
            <consortium name="RefSeq"/>
        </authorList>
    </citation>
    <scope>IDENTIFICATION</scope>
    <source>
        <strain evidence="10">J_2021</strain>
        <tissue evidence="10">Erythrocytes</tissue>
    </source>
</reference>
<evidence type="ECO:0000256" key="5">
    <source>
        <dbReference type="ARBA" id="ARBA00022723"/>
    </source>
</evidence>
<dbReference type="InterPro" id="IPR027806">
    <property type="entry name" value="HARBI1_dom"/>
</dbReference>
<evidence type="ECO:0000313" key="10">
    <source>
        <dbReference type="RefSeq" id="XP_041436241.1"/>
    </source>
</evidence>
<proteinExistence type="inferred from homology"/>
<dbReference type="GO" id="GO:0005634">
    <property type="term" value="C:nucleus"/>
    <property type="evidence" value="ECO:0007669"/>
    <property type="project" value="UniProtKB-SubCell"/>
</dbReference>
<evidence type="ECO:0000256" key="1">
    <source>
        <dbReference type="ARBA" id="ARBA00001968"/>
    </source>
</evidence>
<accession>A0A8J1M4L9</accession>
<feature type="domain" description="DDE Tnp4" evidence="8">
    <location>
        <begin position="51"/>
        <end position="215"/>
    </location>
</feature>